<evidence type="ECO:0000313" key="2">
    <source>
        <dbReference type="EMBL" id="MPY66311.1"/>
    </source>
</evidence>
<keyword evidence="1" id="KW-1133">Transmembrane helix</keyword>
<dbReference type="AlphaFoldDB" id="A0A7X1TRD7"/>
<reference evidence="2 3" key="1">
    <citation type="submission" date="2019-10" db="EMBL/GenBank/DDBJ databases">
        <title>Deinococcus sp. isolated from soil.</title>
        <authorList>
            <person name="Li Y."/>
            <person name="Wang J."/>
        </authorList>
    </citation>
    <scope>NUCLEOTIDE SEQUENCE [LARGE SCALE GENOMIC DNA]</scope>
    <source>
        <strain evidence="2 3">SDU3-2</strain>
    </source>
</reference>
<feature type="transmembrane region" description="Helical" evidence="1">
    <location>
        <begin position="12"/>
        <end position="34"/>
    </location>
</feature>
<organism evidence="2 3">
    <name type="scientific">Deinococcus terrestris</name>
    <dbReference type="NCBI Taxonomy" id="2651870"/>
    <lineage>
        <taxon>Bacteria</taxon>
        <taxon>Thermotogati</taxon>
        <taxon>Deinococcota</taxon>
        <taxon>Deinococci</taxon>
        <taxon>Deinococcales</taxon>
        <taxon>Deinococcaceae</taxon>
        <taxon>Deinococcus</taxon>
    </lineage>
</organism>
<dbReference type="Proteomes" id="UP000484842">
    <property type="component" value="Unassembled WGS sequence"/>
</dbReference>
<dbReference type="EMBL" id="WBSL01000002">
    <property type="protein sequence ID" value="MPY66311.1"/>
    <property type="molecule type" value="Genomic_DNA"/>
</dbReference>
<feature type="transmembrane region" description="Helical" evidence="1">
    <location>
        <begin position="46"/>
        <end position="67"/>
    </location>
</feature>
<dbReference type="Pfam" id="PF04657">
    <property type="entry name" value="DMT_YdcZ"/>
    <property type="match status" value="1"/>
</dbReference>
<dbReference type="PANTHER" id="PTHR34821">
    <property type="entry name" value="INNER MEMBRANE PROTEIN YDCZ"/>
    <property type="match status" value="1"/>
</dbReference>
<dbReference type="RefSeq" id="WP_152870298.1">
    <property type="nucleotide sequence ID" value="NZ_WBSL01000002.1"/>
</dbReference>
<evidence type="ECO:0000313" key="3">
    <source>
        <dbReference type="Proteomes" id="UP000484842"/>
    </source>
</evidence>
<feature type="transmembrane region" description="Helical" evidence="1">
    <location>
        <begin position="142"/>
        <end position="159"/>
    </location>
</feature>
<feature type="transmembrane region" description="Helical" evidence="1">
    <location>
        <begin position="79"/>
        <end position="100"/>
    </location>
</feature>
<keyword evidence="1" id="KW-0812">Transmembrane</keyword>
<keyword evidence="1" id="KW-0472">Membrane</keyword>
<accession>A0A7X1TRD7</accession>
<dbReference type="InterPro" id="IPR006750">
    <property type="entry name" value="YdcZ"/>
</dbReference>
<keyword evidence="3" id="KW-1185">Reference proteome</keyword>
<sequence>MKEVQVGAGRRWGFWPALVLTVLAGGLLPLQFAVNGALADEVGSVTLTGTLSYAAGTLGLLVLLALSRQRPDWAAARQAPPWSWLGGVVGSAYVVGSVVLTQALGTAVATTLVIAAQVVTAILLDHLGVLGLERRRVNPARVGALVLVLAALGLRLWGAA</sequence>
<proteinExistence type="predicted"/>
<protein>
    <submittedName>
        <fullName evidence="2">DMT family transporter</fullName>
    </submittedName>
</protein>
<name>A0A7X1TRD7_9DEIO</name>
<evidence type="ECO:0000256" key="1">
    <source>
        <dbReference type="SAM" id="Phobius"/>
    </source>
</evidence>
<gene>
    <name evidence="2" type="ORF">F8S09_06310</name>
</gene>
<dbReference type="GO" id="GO:0005886">
    <property type="term" value="C:plasma membrane"/>
    <property type="evidence" value="ECO:0007669"/>
    <property type="project" value="TreeGrafter"/>
</dbReference>
<feature type="transmembrane region" description="Helical" evidence="1">
    <location>
        <begin position="106"/>
        <end position="130"/>
    </location>
</feature>
<comment type="caution">
    <text evidence="2">The sequence shown here is derived from an EMBL/GenBank/DDBJ whole genome shotgun (WGS) entry which is preliminary data.</text>
</comment>
<dbReference type="PANTHER" id="PTHR34821:SF2">
    <property type="entry name" value="INNER MEMBRANE PROTEIN YDCZ"/>
    <property type="match status" value="1"/>
</dbReference>